<reference evidence="1 2" key="1">
    <citation type="journal article" date="2014" name="Am. J. Bot.">
        <title>Genome assembly and annotation for red clover (Trifolium pratense; Fabaceae).</title>
        <authorList>
            <person name="Istvanek J."/>
            <person name="Jaros M."/>
            <person name="Krenek A."/>
            <person name="Repkova J."/>
        </authorList>
    </citation>
    <scope>NUCLEOTIDE SEQUENCE [LARGE SCALE GENOMIC DNA]</scope>
    <source>
        <strain evidence="2">cv. Tatra</strain>
        <tissue evidence="1">Young leaves</tissue>
    </source>
</reference>
<feature type="non-terminal residue" evidence="1">
    <location>
        <position position="1"/>
    </location>
</feature>
<gene>
    <name evidence="1" type="ORF">L195_g041389</name>
</gene>
<organism evidence="1 2">
    <name type="scientific">Trifolium pratense</name>
    <name type="common">Red clover</name>
    <dbReference type="NCBI Taxonomy" id="57577"/>
    <lineage>
        <taxon>Eukaryota</taxon>
        <taxon>Viridiplantae</taxon>
        <taxon>Streptophyta</taxon>
        <taxon>Embryophyta</taxon>
        <taxon>Tracheophyta</taxon>
        <taxon>Spermatophyta</taxon>
        <taxon>Magnoliopsida</taxon>
        <taxon>eudicotyledons</taxon>
        <taxon>Gunneridae</taxon>
        <taxon>Pentapetalae</taxon>
        <taxon>rosids</taxon>
        <taxon>fabids</taxon>
        <taxon>Fabales</taxon>
        <taxon>Fabaceae</taxon>
        <taxon>Papilionoideae</taxon>
        <taxon>50 kb inversion clade</taxon>
        <taxon>NPAAA clade</taxon>
        <taxon>Hologalegina</taxon>
        <taxon>IRL clade</taxon>
        <taxon>Trifolieae</taxon>
        <taxon>Trifolium</taxon>
    </lineage>
</organism>
<dbReference type="AlphaFoldDB" id="A0A2K3M3H3"/>
<reference evidence="1 2" key="2">
    <citation type="journal article" date="2017" name="Front. Plant Sci.">
        <title>Gene Classification and Mining of Molecular Markers Useful in Red Clover (Trifolium pratense) Breeding.</title>
        <authorList>
            <person name="Istvanek J."/>
            <person name="Dluhosova J."/>
            <person name="Dluhos P."/>
            <person name="Patkova L."/>
            <person name="Nedelnik J."/>
            <person name="Repkova J."/>
        </authorList>
    </citation>
    <scope>NUCLEOTIDE SEQUENCE [LARGE SCALE GENOMIC DNA]</scope>
    <source>
        <strain evidence="2">cv. Tatra</strain>
        <tissue evidence="1">Young leaves</tissue>
    </source>
</reference>
<evidence type="ECO:0000313" key="2">
    <source>
        <dbReference type="Proteomes" id="UP000236291"/>
    </source>
</evidence>
<protein>
    <submittedName>
        <fullName evidence="1">Uncharacterized protein</fullName>
    </submittedName>
</protein>
<comment type="caution">
    <text evidence="1">The sequence shown here is derived from an EMBL/GenBank/DDBJ whole genome shotgun (WGS) entry which is preliminary data.</text>
</comment>
<name>A0A2K3M3H3_TRIPR</name>
<evidence type="ECO:0000313" key="1">
    <source>
        <dbReference type="EMBL" id="PNX85321.1"/>
    </source>
</evidence>
<dbReference type="Proteomes" id="UP000236291">
    <property type="component" value="Unassembled WGS sequence"/>
</dbReference>
<dbReference type="EMBL" id="ASHM01048477">
    <property type="protein sequence ID" value="PNX85321.1"/>
    <property type="molecule type" value="Genomic_DNA"/>
</dbReference>
<sequence length="224" mass="25112">ESFVTDPSVFAFIHPKIGDRQSTNLFNDAAAGLGASWNFCRIAFSAAFDSPGANDALRLLAVKIFDCAAFIYSSLCVSEANAISRQTNGMENMKNHGCSNSCLKANEEITDSFRSRGYFVQVSPLPFKVIEKVLKDNLGPDFSKMLFQVILIYFKELVFIDSSLYRLLIDIRAFGCVLMEFVAINNKSWSNGHRFIQHRSRDLVYGLRCKEKGLCVFVMLPGMI</sequence>
<accession>A0A2K3M3H3</accession>
<proteinExistence type="predicted"/>